<dbReference type="GO" id="GO:0071008">
    <property type="term" value="C:U2-type post-mRNA release spliceosomal complex"/>
    <property type="evidence" value="ECO:0007669"/>
    <property type="project" value="TreeGrafter"/>
</dbReference>
<dbReference type="AlphaFoldDB" id="A0AAD9WQB7"/>
<gene>
    <name evidence="1" type="ORF">Ddye_027276</name>
</gene>
<dbReference type="GO" id="GO:0000390">
    <property type="term" value="P:spliceosomal complex disassembly"/>
    <property type="evidence" value="ECO:0007669"/>
    <property type="project" value="InterPro"/>
</dbReference>
<protein>
    <submittedName>
        <fullName evidence="1">Uncharacterized protein</fullName>
    </submittedName>
</protein>
<dbReference type="EMBL" id="JANJYI010000008">
    <property type="protein sequence ID" value="KAK2639481.1"/>
    <property type="molecule type" value="Genomic_DNA"/>
</dbReference>
<keyword evidence="2" id="KW-1185">Reference proteome</keyword>
<evidence type="ECO:0000313" key="1">
    <source>
        <dbReference type="EMBL" id="KAK2639481.1"/>
    </source>
</evidence>
<dbReference type="PANTHER" id="PTHR23329:SF1">
    <property type="entry name" value="TUFTELIN-INTERACTING PROTEIN 11"/>
    <property type="match status" value="1"/>
</dbReference>
<organism evidence="1 2">
    <name type="scientific">Dipteronia dyeriana</name>
    <dbReference type="NCBI Taxonomy" id="168575"/>
    <lineage>
        <taxon>Eukaryota</taxon>
        <taxon>Viridiplantae</taxon>
        <taxon>Streptophyta</taxon>
        <taxon>Embryophyta</taxon>
        <taxon>Tracheophyta</taxon>
        <taxon>Spermatophyta</taxon>
        <taxon>Magnoliopsida</taxon>
        <taxon>eudicotyledons</taxon>
        <taxon>Gunneridae</taxon>
        <taxon>Pentapetalae</taxon>
        <taxon>rosids</taxon>
        <taxon>malvids</taxon>
        <taxon>Sapindales</taxon>
        <taxon>Sapindaceae</taxon>
        <taxon>Hippocastanoideae</taxon>
        <taxon>Acereae</taxon>
        <taxon>Dipteronia</taxon>
    </lineage>
</organism>
<sequence>MCWKKLLPQELLANENIRSQLNRGLEMMSQAADGMKVVQPGLRENLSYLRVMEQRQFETQQKAAAAQAQKAAAAGLISAYQMDGMEAPREMTIKEVVEAYAQQIYGRIHNGQQIYGFGNISIYVDSLNQMVYAQKEEGWIPITLDTLLKMHNNSLPRRH</sequence>
<evidence type="ECO:0000313" key="2">
    <source>
        <dbReference type="Proteomes" id="UP001280121"/>
    </source>
</evidence>
<accession>A0AAD9WQB7</accession>
<reference evidence="1" key="1">
    <citation type="journal article" date="2023" name="Plant J.">
        <title>Genome sequences and population genomics provide insights into the demographic history, inbreeding, and mutation load of two 'living fossil' tree species of Dipteronia.</title>
        <authorList>
            <person name="Feng Y."/>
            <person name="Comes H.P."/>
            <person name="Chen J."/>
            <person name="Zhu S."/>
            <person name="Lu R."/>
            <person name="Zhang X."/>
            <person name="Li P."/>
            <person name="Qiu J."/>
            <person name="Olsen K.M."/>
            <person name="Qiu Y."/>
        </authorList>
    </citation>
    <scope>NUCLEOTIDE SEQUENCE</scope>
    <source>
        <strain evidence="1">KIB01</strain>
    </source>
</reference>
<dbReference type="Proteomes" id="UP001280121">
    <property type="component" value="Unassembled WGS sequence"/>
</dbReference>
<dbReference type="PANTHER" id="PTHR23329">
    <property type="entry name" value="TUFTELIN-INTERACTING PROTEIN 11-RELATED"/>
    <property type="match status" value="1"/>
</dbReference>
<name>A0AAD9WQB7_9ROSI</name>
<dbReference type="InterPro" id="IPR045211">
    <property type="entry name" value="TFP11/STIP/Ntr1"/>
</dbReference>
<proteinExistence type="predicted"/>
<comment type="caution">
    <text evidence="1">The sequence shown here is derived from an EMBL/GenBank/DDBJ whole genome shotgun (WGS) entry which is preliminary data.</text>
</comment>